<reference evidence="1" key="1">
    <citation type="submission" date="2013-12" db="EMBL/GenBank/DDBJ databases">
        <title>The Genome Sequence of Aphanomyces astaci APO3.</title>
        <authorList>
            <consortium name="The Broad Institute Genomics Platform"/>
            <person name="Russ C."/>
            <person name="Tyler B."/>
            <person name="van West P."/>
            <person name="Dieguez-Uribeondo J."/>
            <person name="Young S.K."/>
            <person name="Zeng Q."/>
            <person name="Gargeya S."/>
            <person name="Fitzgerald M."/>
            <person name="Abouelleil A."/>
            <person name="Alvarado L."/>
            <person name="Chapman S.B."/>
            <person name="Gainer-Dewar J."/>
            <person name="Goldberg J."/>
            <person name="Griggs A."/>
            <person name="Gujja S."/>
            <person name="Hansen M."/>
            <person name="Howarth C."/>
            <person name="Imamovic A."/>
            <person name="Ireland A."/>
            <person name="Larimer J."/>
            <person name="McCowan C."/>
            <person name="Murphy C."/>
            <person name="Pearson M."/>
            <person name="Poon T.W."/>
            <person name="Priest M."/>
            <person name="Roberts A."/>
            <person name="Saif S."/>
            <person name="Shea T."/>
            <person name="Sykes S."/>
            <person name="Wortman J."/>
            <person name="Nusbaum C."/>
            <person name="Birren B."/>
        </authorList>
    </citation>
    <scope>NUCLEOTIDE SEQUENCE [LARGE SCALE GENOMIC DNA]</scope>
    <source>
        <strain evidence="1">APO3</strain>
    </source>
</reference>
<gene>
    <name evidence="1" type="ORF">H257_14395</name>
</gene>
<organism evidence="1">
    <name type="scientific">Aphanomyces astaci</name>
    <name type="common">Crayfish plague agent</name>
    <dbReference type="NCBI Taxonomy" id="112090"/>
    <lineage>
        <taxon>Eukaryota</taxon>
        <taxon>Sar</taxon>
        <taxon>Stramenopiles</taxon>
        <taxon>Oomycota</taxon>
        <taxon>Saprolegniomycetes</taxon>
        <taxon>Saprolegniales</taxon>
        <taxon>Verrucalvaceae</taxon>
        <taxon>Aphanomyces</taxon>
    </lineage>
</organism>
<dbReference type="EMBL" id="KI913170">
    <property type="protein sequence ID" value="ETV70049.1"/>
    <property type="molecule type" value="Genomic_DNA"/>
</dbReference>
<accession>W4FT98</accession>
<evidence type="ECO:0000313" key="1">
    <source>
        <dbReference type="EMBL" id="ETV70049.1"/>
    </source>
</evidence>
<sequence>MAGIHAGLYEELRKLERIHLKKQVVTVWYVKNQIQLLEQRTAQLDPTPTEAEDAAAFFLQYAPLLVKLILAKRQVQIAMLRWIANLNSVLGMYPLRALSSAIVAGVLQSSHSLRRQFVMQTLIHATRFDTQTILKEMDRRDMTDRAVRVEMHRYMSTILKDWSHYDMQYQAPPPCLLPPTSPFPSLPSESTTCCPSPP</sequence>
<protein>
    <submittedName>
        <fullName evidence="1">Uncharacterized protein</fullName>
    </submittedName>
</protein>
<proteinExistence type="predicted"/>
<dbReference type="OrthoDB" id="62884at2759"/>
<dbReference type="AlphaFoldDB" id="W4FT98"/>
<dbReference type="VEuPathDB" id="FungiDB:H257_14395"/>
<name>W4FT98_APHAT</name>
<dbReference type="RefSeq" id="XP_009840492.1">
    <property type="nucleotide sequence ID" value="XM_009842190.1"/>
</dbReference>
<dbReference type="GeneID" id="20816391"/>